<gene>
    <name evidence="1" type="ORF">mMyoMyo1_010156</name>
</gene>
<name>A0A7J7RUS9_MYOMY</name>
<evidence type="ECO:0000313" key="2">
    <source>
        <dbReference type="Proteomes" id="UP000527355"/>
    </source>
</evidence>
<sequence>MCLSPQRKNRPPGMIPLTPRKFSGDKIEKQLNGIFLQSASLIRRSNSDDLTYGSLLLTVTAKLDPSPLYSILHPNPKVFLTVHKGDLTRAEKHADSWLSDQMPCRDPQLTPFLLRWPSSAATAQKGYRMLKAWALAGLAQRTEHWPVD</sequence>
<protein>
    <submittedName>
        <fullName evidence="1">Uncharacterized protein</fullName>
    </submittedName>
</protein>
<dbReference type="Proteomes" id="UP000527355">
    <property type="component" value="Unassembled WGS sequence"/>
</dbReference>
<proteinExistence type="predicted"/>
<dbReference type="AlphaFoldDB" id="A0A7J7RUS9"/>
<keyword evidence="2" id="KW-1185">Reference proteome</keyword>
<reference evidence="1 2" key="1">
    <citation type="journal article" date="2020" name="Nature">
        <title>Six reference-quality genomes reveal evolution of bat adaptations.</title>
        <authorList>
            <person name="Jebb D."/>
            <person name="Huang Z."/>
            <person name="Pippel M."/>
            <person name="Hughes G.M."/>
            <person name="Lavrichenko K."/>
            <person name="Devanna P."/>
            <person name="Winkler S."/>
            <person name="Jermiin L.S."/>
            <person name="Skirmuntt E.C."/>
            <person name="Katzourakis A."/>
            <person name="Burkitt-Gray L."/>
            <person name="Ray D.A."/>
            <person name="Sullivan K.A.M."/>
            <person name="Roscito J.G."/>
            <person name="Kirilenko B.M."/>
            <person name="Davalos L.M."/>
            <person name="Corthals A.P."/>
            <person name="Power M.L."/>
            <person name="Jones G."/>
            <person name="Ransome R.D."/>
            <person name="Dechmann D.K.N."/>
            <person name="Locatelli A.G."/>
            <person name="Puechmaille S.J."/>
            <person name="Fedrigo O."/>
            <person name="Jarvis E.D."/>
            <person name="Hiller M."/>
            <person name="Vernes S.C."/>
            <person name="Myers E.W."/>
            <person name="Teeling E.C."/>
        </authorList>
    </citation>
    <scope>NUCLEOTIDE SEQUENCE [LARGE SCALE GENOMIC DNA]</scope>
    <source>
        <strain evidence="1">MMyoMyo1</strain>
        <tissue evidence="1">Flight muscle</tissue>
    </source>
</reference>
<organism evidence="1 2">
    <name type="scientific">Myotis myotis</name>
    <name type="common">Greater mouse-eared bat</name>
    <name type="synonym">Vespertilio myotis</name>
    <dbReference type="NCBI Taxonomy" id="51298"/>
    <lineage>
        <taxon>Eukaryota</taxon>
        <taxon>Metazoa</taxon>
        <taxon>Chordata</taxon>
        <taxon>Craniata</taxon>
        <taxon>Vertebrata</taxon>
        <taxon>Euteleostomi</taxon>
        <taxon>Mammalia</taxon>
        <taxon>Eutheria</taxon>
        <taxon>Laurasiatheria</taxon>
        <taxon>Chiroptera</taxon>
        <taxon>Yangochiroptera</taxon>
        <taxon>Vespertilionidae</taxon>
        <taxon>Myotis</taxon>
    </lineage>
</organism>
<dbReference type="EMBL" id="JABWUV010000021">
    <property type="protein sequence ID" value="KAF6279901.1"/>
    <property type="molecule type" value="Genomic_DNA"/>
</dbReference>
<accession>A0A7J7RUS9</accession>
<evidence type="ECO:0000313" key="1">
    <source>
        <dbReference type="EMBL" id="KAF6279901.1"/>
    </source>
</evidence>
<comment type="caution">
    <text evidence="1">The sequence shown here is derived from an EMBL/GenBank/DDBJ whole genome shotgun (WGS) entry which is preliminary data.</text>
</comment>